<dbReference type="Pfam" id="PF13391">
    <property type="entry name" value="HNH_2"/>
    <property type="match status" value="1"/>
</dbReference>
<dbReference type="EMBL" id="ML994610">
    <property type="protein sequence ID" value="KAF2195109.1"/>
    <property type="molecule type" value="Genomic_DNA"/>
</dbReference>
<feature type="region of interest" description="Disordered" evidence="1">
    <location>
        <begin position="78"/>
        <end position="138"/>
    </location>
</feature>
<dbReference type="OrthoDB" id="3899222at2759"/>
<dbReference type="Proteomes" id="UP000800200">
    <property type="component" value="Unassembled WGS sequence"/>
</dbReference>
<feature type="compositionally biased region" description="Polar residues" evidence="1">
    <location>
        <begin position="78"/>
        <end position="87"/>
    </location>
</feature>
<protein>
    <recommendedName>
        <fullName evidence="2">HNH nuclease domain-containing protein</fullName>
    </recommendedName>
</protein>
<name>A0A6A6EWF5_9PEZI</name>
<evidence type="ECO:0000256" key="1">
    <source>
        <dbReference type="SAM" id="MobiDB-lite"/>
    </source>
</evidence>
<dbReference type="AlphaFoldDB" id="A0A6A6EWF5"/>
<feature type="compositionally biased region" description="Low complexity" evidence="1">
    <location>
        <begin position="89"/>
        <end position="102"/>
    </location>
</feature>
<sequence length="445" mass="50520">MASTGGPEAEFHDPRRQELLQALNDALPADTIRPTAWACLWLCDIDKLADLLALAQTMPTAAVAFFEGTEALARIVPTSSAASTPQNPSTPLRPSTPQRPTTPLQPPLLQQPPSAQGSRGQKRNSSRQLAPTRSKAQRDLCYQRDQRKCILTKSGEPNDVAHIYPFSMRYEDNTIKEGPSFWDTLRMFWSKERVDAWYNAIFPLGTEVCQNLICLYPSAHAYWERAYFAFKPIRMSDDKKCLDIQFFWLSSNPHVARVNVLQVPSLPANLDQGPNLAKLFNHETDTKIHSGYEISLETDDPVSRPLPDFRLLEMQWFLHRVTAMSGAAEPLNDLHDDDDSDDDIVNALQNRWDMYTEDDWDMDIEEGPATYLETSPEHFWEERFLAQPPGIQTFGHMVTLRGGGGYREGEDRGEDLEGEDFEGEDREGEDRGEGEDREEGDHKEF</sequence>
<gene>
    <name evidence="3" type="ORF">K469DRAFT_698662</name>
</gene>
<proteinExistence type="predicted"/>
<keyword evidence="4" id="KW-1185">Reference proteome</keyword>
<feature type="region of interest" description="Disordered" evidence="1">
    <location>
        <begin position="401"/>
        <end position="445"/>
    </location>
</feature>
<dbReference type="InterPro" id="IPR003615">
    <property type="entry name" value="HNH_nuc"/>
</dbReference>
<accession>A0A6A6EWF5</accession>
<evidence type="ECO:0000259" key="2">
    <source>
        <dbReference type="Pfam" id="PF13391"/>
    </source>
</evidence>
<organism evidence="3 4">
    <name type="scientific">Zopfia rhizophila CBS 207.26</name>
    <dbReference type="NCBI Taxonomy" id="1314779"/>
    <lineage>
        <taxon>Eukaryota</taxon>
        <taxon>Fungi</taxon>
        <taxon>Dikarya</taxon>
        <taxon>Ascomycota</taxon>
        <taxon>Pezizomycotina</taxon>
        <taxon>Dothideomycetes</taxon>
        <taxon>Dothideomycetes incertae sedis</taxon>
        <taxon>Zopfiaceae</taxon>
        <taxon>Zopfia</taxon>
    </lineage>
</organism>
<reference evidence="3" key="1">
    <citation type="journal article" date="2020" name="Stud. Mycol.">
        <title>101 Dothideomycetes genomes: a test case for predicting lifestyles and emergence of pathogens.</title>
        <authorList>
            <person name="Haridas S."/>
            <person name="Albert R."/>
            <person name="Binder M."/>
            <person name="Bloem J."/>
            <person name="Labutti K."/>
            <person name="Salamov A."/>
            <person name="Andreopoulos B."/>
            <person name="Baker S."/>
            <person name="Barry K."/>
            <person name="Bills G."/>
            <person name="Bluhm B."/>
            <person name="Cannon C."/>
            <person name="Castanera R."/>
            <person name="Culley D."/>
            <person name="Daum C."/>
            <person name="Ezra D."/>
            <person name="Gonzalez J."/>
            <person name="Henrissat B."/>
            <person name="Kuo A."/>
            <person name="Liang C."/>
            <person name="Lipzen A."/>
            <person name="Lutzoni F."/>
            <person name="Magnuson J."/>
            <person name="Mondo S."/>
            <person name="Nolan M."/>
            <person name="Ohm R."/>
            <person name="Pangilinan J."/>
            <person name="Park H.-J."/>
            <person name="Ramirez L."/>
            <person name="Alfaro M."/>
            <person name="Sun H."/>
            <person name="Tritt A."/>
            <person name="Yoshinaga Y."/>
            <person name="Zwiers L.-H."/>
            <person name="Turgeon B."/>
            <person name="Goodwin S."/>
            <person name="Spatafora J."/>
            <person name="Crous P."/>
            <person name="Grigoriev I."/>
        </authorList>
    </citation>
    <scope>NUCLEOTIDE SEQUENCE</scope>
    <source>
        <strain evidence="3">CBS 207.26</strain>
    </source>
</reference>
<feature type="domain" description="HNH nuclease" evidence="2">
    <location>
        <begin position="149"/>
        <end position="231"/>
    </location>
</feature>
<feature type="compositionally biased region" description="Acidic residues" evidence="1">
    <location>
        <begin position="411"/>
        <end position="438"/>
    </location>
</feature>
<evidence type="ECO:0000313" key="4">
    <source>
        <dbReference type="Proteomes" id="UP000800200"/>
    </source>
</evidence>
<evidence type="ECO:0000313" key="3">
    <source>
        <dbReference type="EMBL" id="KAF2195109.1"/>
    </source>
</evidence>